<gene>
    <name evidence="1" type="ORF">L1987_46044</name>
</gene>
<organism evidence="1 2">
    <name type="scientific">Smallanthus sonchifolius</name>
    <dbReference type="NCBI Taxonomy" id="185202"/>
    <lineage>
        <taxon>Eukaryota</taxon>
        <taxon>Viridiplantae</taxon>
        <taxon>Streptophyta</taxon>
        <taxon>Embryophyta</taxon>
        <taxon>Tracheophyta</taxon>
        <taxon>Spermatophyta</taxon>
        <taxon>Magnoliopsida</taxon>
        <taxon>eudicotyledons</taxon>
        <taxon>Gunneridae</taxon>
        <taxon>Pentapetalae</taxon>
        <taxon>asterids</taxon>
        <taxon>campanulids</taxon>
        <taxon>Asterales</taxon>
        <taxon>Asteraceae</taxon>
        <taxon>Asteroideae</taxon>
        <taxon>Heliantheae alliance</taxon>
        <taxon>Millerieae</taxon>
        <taxon>Smallanthus</taxon>
    </lineage>
</organism>
<sequence length="119" mass="13405">MVKNSKYIHTGDYERSDNDRWGDNEGGSEVGDDGVRRGGLDAMADRRQGEECSDLSGRKDLDLVEGEESRNHIRVLRRRKKTRTVDDGRGEAQTSGHNPRTTNSRFQILTSPNRSSTLL</sequence>
<dbReference type="EMBL" id="CM042032">
    <property type="protein sequence ID" value="KAI3776270.1"/>
    <property type="molecule type" value="Genomic_DNA"/>
</dbReference>
<proteinExistence type="predicted"/>
<keyword evidence="2" id="KW-1185">Reference proteome</keyword>
<comment type="caution">
    <text evidence="1">The sequence shown here is derived from an EMBL/GenBank/DDBJ whole genome shotgun (WGS) entry which is preliminary data.</text>
</comment>
<reference evidence="1 2" key="2">
    <citation type="journal article" date="2022" name="Mol. Ecol. Resour.">
        <title>The genomes of chicory, endive, great burdock and yacon provide insights into Asteraceae paleo-polyploidization history and plant inulin production.</title>
        <authorList>
            <person name="Fan W."/>
            <person name="Wang S."/>
            <person name="Wang H."/>
            <person name="Wang A."/>
            <person name="Jiang F."/>
            <person name="Liu H."/>
            <person name="Zhao H."/>
            <person name="Xu D."/>
            <person name="Zhang Y."/>
        </authorList>
    </citation>
    <scope>NUCLEOTIDE SEQUENCE [LARGE SCALE GENOMIC DNA]</scope>
    <source>
        <strain evidence="2">cv. Yunnan</strain>
        <tissue evidence="1">Leaves</tissue>
    </source>
</reference>
<accession>A0ACB9FZM8</accession>
<protein>
    <submittedName>
        <fullName evidence="1">Uncharacterized protein</fullName>
    </submittedName>
</protein>
<reference evidence="2" key="1">
    <citation type="journal article" date="2022" name="Mol. Ecol. Resour.">
        <title>The genomes of chicory, endive, great burdock and yacon provide insights into Asteraceae palaeo-polyploidization history and plant inulin production.</title>
        <authorList>
            <person name="Fan W."/>
            <person name="Wang S."/>
            <person name="Wang H."/>
            <person name="Wang A."/>
            <person name="Jiang F."/>
            <person name="Liu H."/>
            <person name="Zhao H."/>
            <person name="Xu D."/>
            <person name="Zhang Y."/>
        </authorList>
    </citation>
    <scope>NUCLEOTIDE SEQUENCE [LARGE SCALE GENOMIC DNA]</scope>
    <source>
        <strain evidence="2">cv. Yunnan</strain>
    </source>
</reference>
<evidence type="ECO:0000313" key="1">
    <source>
        <dbReference type="EMBL" id="KAI3776270.1"/>
    </source>
</evidence>
<evidence type="ECO:0000313" key="2">
    <source>
        <dbReference type="Proteomes" id="UP001056120"/>
    </source>
</evidence>
<dbReference type="Proteomes" id="UP001056120">
    <property type="component" value="Linkage Group LG15"/>
</dbReference>
<name>A0ACB9FZM8_9ASTR</name>